<dbReference type="PANTHER" id="PTHR30163">
    <property type="entry name" value="MEMBRANE-BOUND LYTIC MUREIN TRANSGLYCOSYLASE B"/>
    <property type="match status" value="1"/>
</dbReference>
<keyword evidence="2" id="KW-0812">Transmembrane</keyword>
<comment type="caution">
    <text evidence="4">The sequence shown here is derived from an EMBL/GenBank/DDBJ whole genome shotgun (WGS) entry which is preliminary data.</text>
</comment>
<sequence length="323" mass="33475">MPGTGATLDADNRDADDPQIPDLPAVVRLRSGVPRPDQLAPPVASRHRQERPKRRLLGVLRRPGVRHASPYLVMIALTTVAVLAGGVIIPSAAGPQPSRSGAGAGGPAPASAVPGPTLPDLPGAGPGAPAAGGRPADSLRDWATPLGARLQIPTTALEAYAYAELVLARTKPGCRLSWTTLAAIGKVESSHGGFGGARLNIDGAVQPPIIGPPLDGTNNNKAIRDTDRGALDNDTTWDRAVGPMQFLPSTWSVSGVDADGDAKRDPNDLDDAALAAGGYLCGAGQDLSNADQWWQAVLRYNNLTSYAQQVHDAANEYGRLSRG</sequence>
<dbReference type="SUPFAM" id="SSF53955">
    <property type="entry name" value="Lysozyme-like"/>
    <property type="match status" value="1"/>
</dbReference>
<dbReference type="InterPro" id="IPR031304">
    <property type="entry name" value="SLT_2"/>
</dbReference>
<evidence type="ECO:0000259" key="3">
    <source>
        <dbReference type="Pfam" id="PF13406"/>
    </source>
</evidence>
<evidence type="ECO:0000313" key="4">
    <source>
        <dbReference type="EMBL" id="GAA2520941.1"/>
    </source>
</evidence>
<keyword evidence="2" id="KW-1133">Transmembrane helix</keyword>
<dbReference type="InterPro" id="IPR043426">
    <property type="entry name" value="MltB-like"/>
</dbReference>
<reference evidence="5" key="1">
    <citation type="journal article" date="2019" name="Int. J. Syst. Evol. Microbiol.">
        <title>The Global Catalogue of Microorganisms (GCM) 10K type strain sequencing project: providing services to taxonomists for standard genome sequencing and annotation.</title>
        <authorList>
            <consortium name="The Broad Institute Genomics Platform"/>
            <consortium name="The Broad Institute Genome Sequencing Center for Infectious Disease"/>
            <person name="Wu L."/>
            <person name="Ma J."/>
        </authorList>
    </citation>
    <scope>NUCLEOTIDE SEQUENCE [LARGE SCALE GENOMIC DNA]</scope>
    <source>
        <strain evidence="5">JCM 3367</strain>
    </source>
</reference>
<dbReference type="PANTHER" id="PTHR30163:SF8">
    <property type="entry name" value="LYTIC MUREIN TRANSGLYCOSYLASE"/>
    <property type="match status" value="1"/>
</dbReference>
<organism evidence="4 5">
    <name type="scientific">Pilimelia columellifera subsp. columellifera</name>
    <dbReference type="NCBI Taxonomy" id="706583"/>
    <lineage>
        <taxon>Bacteria</taxon>
        <taxon>Bacillati</taxon>
        <taxon>Actinomycetota</taxon>
        <taxon>Actinomycetes</taxon>
        <taxon>Micromonosporales</taxon>
        <taxon>Micromonosporaceae</taxon>
        <taxon>Pilimelia</taxon>
    </lineage>
</organism>
<proteinExistence type="predicted"/>
<dbReference type="Gene3D" id="1.10.530.10">
    <property type="match status" value="1"/>
</dbReference>
<dbReference type="Proteomes" id="UP001499978">
    <property type="component" value="Unassembled WGS sequence"/>
</dbReference>
<keyword evidence="2" id="KW-0472">Membrane</keyword>
<dbReference type="CDD" id="cd13399">
    <property type="entry name" value="Slt35-like"/>
    <property type="match status" value="1"/>
</dbReference>
<dbReference type="InterPro" id="IPR023346">
    <property type="entry name" value="Lysozyme-like_dom_sf"/>
</dbReference>
<dbReference type="EMBL" id="BAAARY010000006">
    <property type="protein sequence ID" value="GAA2520941.1"/>
    <property type="molecule type" value="Genomic_DNA"/>
</dbReference>
<gene>
    <name evidence="4" type="ORF">GCM10010201_18270</name>
</gene>
<keyword evidence="5" id="KW-1185">Reference proteome</keyword>
<feature type="compositionally biased region" description="Low complexity" evidence="1">
    <location>
        <begin position="95"/>
        <end position="136"/>
    </location>
</feature>
<feature type="region of interest" description="Disordered" evidence="1">
    <location>
        <begin position="95"/>
        <end position="139"/>
    </location>
</feature>
<evidence type="ECO:0000313" key="5">
    <source>
        <dbReference type="Proteomes" id="UP001499978"/>
    </source>
</evidence>
<protein>
    <recommendedName>
        <fullName evidence="3">Transglycosylase SLT domain-containing protein</fullName>
    </recommendedName>
</protein>
<feature type="domain" description="Transglycosylase SLT" evidence="3">
    <location>
        <begin position="233"/>
        <end position="284"/>
    </location>
</feature>
<feature type="transmembrane region" description="Helical" evidence="2">
    <location>
        <begin position="71"/>
        <end position="89"/>
    </location>
</feature>
<evidence type="ECO:0000256" key="2">
    <source>
        <dbReference type="SAM" id="Phobius"/>
    </source>
</evidence>
<dbReference type="Pfam" id="PF13406">
    <property type="entry name" value="SLT_2"/>
    <property type="match status" value="1"/>
</dbReference>
<feature type="region of interest" description="Disordered" evidence="1">
    <location>
        <begin position="1"/>
        <end position="55"/>
    </location>
</feature>
<accession>A0ABP6AR76</accession>
<evidence type="ECO:0000256" key="1">
    <source>
        <dbReference type="SAM" id="MobiDB-lite"/>
    </source>
</evidence>
<feature type="compositionally biased region" description="Basic residues" evidence="1">
    <location>
        <begin position="45"/>
        <end position="55"/>
    </location>
</feature>
<name>A0ABP6AR76_9ACTN</name>
<dbReference type="RefSeq" id="WP_344171217.1">
    <property type="nucleotide sequence ID" value="NZ_BAAARY010000006.1"/>
</dbReference>